<dbReference type="PANTHER" id="PTHR36932:SF1">
    <property type="entry name" value="CAPSULAR POLYSACCHARIDE BIOSYNTHESIS PROTEIN"/>
    <property type="match status" value="1"/>
</dbReference>
<evidence type="ECO:0000313" key="2">
    <source>
        <dbReference type="Proteomes" id="UP000521748"/>
    </source>
</evidence>
<evidence type="ECO:0000313" key="1">
    <source>
        <dbReference type="EMBL" id="NYE94528.1"/>
    </source>
</evidence>
<dbReference type="RefSeq" id="WP_179388280.1">
    <property type="nucleotide sequence ID" value="NZ_JACBYQ010000001.1"/>
</dbReference>
<name>A0A7Y9LS09_9MICC</name>
<accession>A0A7Y9LS09</accession>
<proteinExistence type="predicted"/>
<sequence>MTRTDSRGTSGARAAVVPVSDLLAAGFLFCRTRWGYRFRNRAALLRWQQRRLDKMLQGRGLHWRELPVIDKSIVLADFERYNSQGVSLAEALELAKASERSRDFRAELDGLTVGLSSGTSGRHGVFLLSSTERLLWAGTILARVLDSAALRQILSPWKPALRIAFLLRADSNLYNTVRSSRVAFDFYDLLEPLESHFEKLNSRQAELLIGPASVLRALAEAQLSGRLSLRPRKILSVAEELDESDAEFLERSFGVRPGQVYQATEGLLGFSCRLGTLHLNEQHVHFEQEWLDAERSRFVPIITDFTRSTQLMLRYRLDDVLRVAEHPCRCGNPALALAGVDGRADAVLVFDGVNIFPDVLRRAMALASTEFQDWSVAQSGKRLLIGLRAPSQEAEERVRDELTALFARYRLSVPKLEFGSWQAPAPGAKLRRIQLLAADARREGSTA</sequence>
<organism evidence="1 2">
    <name type="scientific">Psychromicrobium silvestre</name>
    <dbReference type="NCBI Taxonomy" id="1645614"/>
    <lineage>
        <taxon>Bacteria</taxon>
        <taxon>Bacillati</taxon>
        <taxon>Actinomycetota</taxon>
        <taxon>Actinomycetes</taxon>
        <taxon>Micrococcales</taxon>
        <taxon>Micrococcaceae</taxon>
        <taxon>Psychromicrobium</taxon>
    </lineage>
</organism>
<dbReference type="NCBIfam" id="TIGR02304">
    <property type="entry name" value="aden_form_hyp"/>
    <property type="match status" value="1"/>
</dbReference>
<dbReference type="InterPro" id="IPR042099">
    <property type="entry name" value="ANL_N_sf"/>
</dbReference>
<dbReference type="InterPro" id="IPR053158">
    <property type="entry name" value="CapK_Type1_Caps_Biosynth"/>
</dbReference>
<dbReference type="PANTHER" id="PTHR36932">
    <property type="entry name" value="CAPSULAR POLYSACCHARIDE BIOSYNTHESIS PROTEIN"/>
    <property type="match status" value="1"/>
</dbReference>
<dbReference type="Proteomes" id="UP000521748">
    <property type="component" value="Unassembled WGS sequence"/>
</dbReference>
<comment type="caution">
    <text evidence="1">The sequence shown here is derived from an EMBL/GenBank/DDBJ whole genome shotgun (WGS) entry which is preliminary data.</text>
</comment>
<reference evidence="1 2" key="1">
    <citation type="submission" date="2020-07" db="EMBL/GenBank/DDBJ databases">
        <title>Sequencing the genomes of 1000 actinobacteria strains.</title>
        <authorList>
            <person name="Klenk H.-P."/>
        </authorList>
    </citation>
    <scope>NUCLEOTIDE SEQUENCE [LARGE SCALE GENOMIC DNA]</scope>
    <source>
        <strain evidence="1 2">DSM 102047</strain>
    </source>
</reference>
<dbReference type="EMBL" id="JACBYQ010000001">
    <property type="protein sequence ID" value="NYE94528.1"/>
    <property type="molecule type" value="Genomic_DNA"/>
</dbReference>
<protein>
    <submittedName>
        <fullName evidence="1">Putative adenylate-forming enzyme</fullName>
    </submittedName>
</protein>
<keyword evidence="2" id="KW-1185">Reference proteome</keyword>
<dbReference type="Gene3D" id="3.40.50.12780">
    <property type="entry name" value="N-terminal domain of ligase-like"/>
    <property type="match status" value="1"/>
</dbReference>
<dbReference type="SUPFAM" id="SSF56801">
    <property type="entry name" value="Acetyl-CoA synthetase-like"/>
    <property type="match status" value="1"/>
</dbReference>
<dbReference type="AlphaFoldDB" id="A0A7Y9LS09"/>
<dbReference type="InterPro" id="IPR012685">
    <property type="entry name" value="CHP02304_F390_synth-rel"/>
</dbReference>
<gene>
    <name evidence="1" type="ORF">FHU41_000749</name>
</gene>